<organism evidence="2">
    <name type="scientific">hydrothermal vent metagenome</name>
    <dbReference type="NCBI Taxonomy" id="652676"/>
    <lineage>
        <taxon>unclassified sequences</taxon>
        <taxon>metagenomes</taxon>
        <taxon>ecological metagenomes</taxon>
    </lineage>
</organism>
<reference evidence="2" key="1">
    <citation type="submission" date="2018-06" db="EMBL/GenBank/DDBJ databases">
        <authorList>
            <person name="Zhirakovskaya E."/>
        </authorList>
    </citation>
    <scope>NUCLEOTIDE SEQUENCE</scope>
</reference>
<dbReference type="AlphaFoldDB" id="A0A3B1A783"/>
<name>A0A3B1A783_9ZZZZ</name>
<protein>
    <submittedName>
        <fullName evidence="2">Uncharacterized protein</fullName>
    </submittedName>
</protein>
<accession>A0A3B1A783</accession>
<evidence type="ECO:0000256" key="1">
    <source>
        <dbReference type="SAM" id="MobiDB-lite"/>
    </source>
</evidence>
<gene>
    <name evidence="2" type="ORF">MNBD_GAMMA19-1998</name>
</gene>
<sequence>ESHRYIPLDDDDLEFQTGLATRQPQHSPKHSPKHSPEQTGTEEQK</sequence>
<proteinExistence type="predicted"/>
<feature type="non-terminal residue" evidence="2">
    <location>
        <position position="1"/>
    </location>
</feature>
<feature type="region of interest" description="Disordered" evidence="1">
    <location>
        <begin position="1"/>
        <end position="45"/>
    </location>
</feature>
<dbReference type="EMBL" id="UOFV01000261">
    <property type="protein sequence ID" value="VAX01599.1"/>
    <property type="molecule type" value="Genomic_DNA"/>
</dbReference>
<evidence type="ECO:0000313" key="2">
    <source>
        <dbReference type="EMBL" id="VAX01599.1"/>
    </source>
</evidence>